<dbReference type="RefSeq" id="XP_070863565.1">
    <property type="nucleotide sequence ID" value="XM_071014160.1"/>
</dbReference>
<organism evidence="2 3">
    <name type="scientific">Remersonia thermophila</name>
    <dbReference type="NCBI Taxonomy" id="72144"/>
    <lineage>
        <taxon>Eukaryota</taxon>
        <taxon>Fungi</taxon>
        <taxon>Dikarya</taxon>
        <taxon>Ascomycota</taxon>
        <taxon>Pezizomycotina</taxon>
        <taxon>Sordariomycetes</taxon>
        <taxon>Sordariomycetidae</taxon>
        <taxon>Sordariales</taxon>
        <taxon>Sordariales incertae sedis</taxon>
        <taxon>Remersonia</taxon>
    </lineage>
</organism>
<evidence type="ECO:0000313" key="3">
    <source>
        <dbReference type="Proteomes" id="UP001600064"/>
    </source>
</evidence>
<evidence type="ECO:0000313" key="2">
    <source>
        <dbReference type="EMBL" id="KAL2264838.1"/>
    </source>
</evidence>
<feature type="compositionally biased region" description="Basic and acidic residues" evidence="1">
    <location>
        <begin position="200"/>
        <end position="211"/>
    </location>
</feature>
<protein>
    <recommendedName>
        <fullName evidence="4">Kinetochore protein fta4</fullName>
    </recommendedName>
</protein>
<feature type="region of interest" description="Disordered" evidence="1">
    <location>
        <begin position="177"/>
        <end position="215"/>
    </location>
</feature>
<dbReference type="InterPro" id="IPR025207">
    <property type="entry name" value="Sim4_Fta4"/>
</dbReference>
<accession>A0ABR4D3D2</accession>
<proteinExistence type="predicted"/>
<gene>
    <name evidence="2" type="ORF">VTJ83DRAFT_7348</name>
</gene>
<evidence type="ECO:0000256" key="1">
    <source>
        <dbReference type="SAM" id="MobiDB-lite"/>
    </source>
</evidence>
<dbReference type="PANTHER" id="PTHR42040:SF1">
    <property type="entry name" value="INNER KINETOCHORE SUBUNIT FTA4"/>
    <property type="match status" value="1"/>
</dbReference>
<feature type="compositionally biased region" description="Polar residues" evidence="1">
    <location>
        <begin position="286"/>
        <end position="296"/>
    </location>
</feature>
<feature type="compositionally biased region" description="Low complexity" evidence="1">
    <location>
        <begin position="250"/>
        <end position="260"/>
    </location>
</feature>
<name>A0ABR4D3D2_9PEZI</name>
<comment type="caution">
    <text evidence="2">The sequence shown here is derived from an EMBL/GenBank/DDBJ whole genome shotgun (WGS) entry which is preliminary data.</text>
</comment>
<dbReference type="Pfam" id="PF13093">
    <property type="entry name" value="FTA4"/>
    <property type="match status" value="1"/>
</dbReference>
<sequence length="323" mass="35807">MTSEPPTILTLKQSFLTAQTRLLSQPLSPSPAWLHDNKTSNDPETPSLPEKAVHDALFKLNHRLQQHARRVYPPQATRHVAEQIDRLYWNAAEAAVGGGAEDDEGEDVEALRLGADLTNPSTITTLPPAWDDDHDHDPAAREQYAALASSLRDLAERKQQAAARVAKLRRMRALLEPFSPAPAPAPRFRDRELRRRCRPRGAEPDGDRDEGLGAVQENLVTRNGALEKELLRMRVLLARVSGRAELLREQQQQQQQQQQQASKGRKRGREGGQAAGKKNGPRARSNESPSTASAGSLFSERAAAAEDLEAEERRKVGMLLESF</sequence>
<evidence type="ECO:0008006" key="4">
    <source>
        <dbReference type="Google" id="ProtNLM"/>
    </source>
</evidence>
<feature type="region of interest" description="Disordered" evidence="1">
    <location>
        <begin position="26"/>
        <end position="47"/>
    </location>
</feature>
<feature type="region of interest" description="Disordered" evidence="1">
    <location>
        <begin position="248"/>
        <end position="307"/>
    </location>
</feature>
<dbReference type="EMBL" id="JAZGUE010000007">
    <property type="protein sequence ID" value="KAL2264838.1"/>
    <property type="molecule type" value="Genomic_DNA"/>
</dbReference>
<keyword evidence="3" id="KW-1185">Reference proteome</keyword>
<dbReference type="GeneID" id="98128804"/>
<dbReference type="Proteomes" id="UP001600064">
    <property type="component" value="Unassembled WGS sequence"/>
</dbReference>
<reference evidence="2 3" key="1">
    <citation type="journal article" date="2024" name="Commun. Biol.">
        <title>Comparative genomic analysis of thermophilic fungi reveals convergent evolutionary adaptations and gene losses.</title>
        <authorList>
            <person name="Steindorff A.S."/>
            <person name="Aguilar-Pontes M.V."/>
            <person name="Robinson A.J."/>
            <person name="Andreopoulos B."/>
            <person name="LaButti K."/>
            <person name="Kuo A."/>
            <person name="Mondo S."/>
            <person name="Riley R."/>
            <person name="Otillar R."/>
            <person name="Haridas S."/>
            <person name="Lipzen A."/>
            <person name="Grimwood J."/>
            <person name="Schmutz J."/>
            <person name="Clum A."/>
            <person name="Reid I.D."/>
            <person name="Moisan M.C."/>
            <person name="Butler G."/>
            <person name="Nguyen T.T.M."/>
            <person name="Dewar K."/>
            <person name="Conant G."/>
            <person name="Drula E."/>
            <person name="Henrissat B."/>
            <person name="Hansel C."/>
            <person name="Singer S."/>
            <person name="Hutchinson M.I."/>
            <person name="de Vries R.P."/>
            <person name="Natvig D.O."/>
            <person name="Powell A.J."/>
            <person name="Tsang A."/>
            <person name="Grigoriev I.V."/>
        </authorList>
    </citation>
    <scope>NUCLEOTIDE SEQUENCE [LARGE SCALE GENOMIC DNA]</scope>
    <source>
        <strain evidence="2 3">ATCC 22073</strain>
    </source>
</reference>
<dbReference type="PANTHER" id="PTHR42040">
    <property type="entry name" value="INNER KINETOCHORE SUBUNIT FTA4"/>
    <property type="match status" value="1"/>
</dbReference>